<dbReference type="PROSITE" id="PS51257">
    <property type="entry name" value="PROKAR_LIPOPROTEIN"/>
    <property type="match status" value="1"/>
</dbReference>
<dbReference type="EMBL" id="LR134441">
    <property type="protein sequence ID" value="VEH99193.1"/>
    <property type="molecule type" value="Genomic_DNA"/>
</dbReference>
<dbReference type="KEGG" id="cant:NCTC13489_01392"/>
<keyword evidence="2" id="KW-0378">Hydrolase</keyword>
<sequence length="321" mass="35426">MKIKYIWMLFFGALFLSSCIREDYFGESEYANIKNIVVSNQSGNAIINNENALVVVEIPAGVDLSKIKIETLELSSFAKSDVNTGDFINLNEEVKINIISENGTSRQWTIKADVASATPQLDNYDLNLWYMTATNYEEPGESAANTIWGTRNRGTQLLNKLATKPINLSAGNRAAQMETLNNGPLGNIFGAPISAGSIFTGFFNPDKIDPVNPEAAIEFGTLFSGRPEKLQFKYNYEPGAVNKDKQGNVLAYGDACDIYAILEVHKDGVVKRLATAWFRGEDLQNQLIIKEVVFTYGPLDSSFPAYMKPKNNLYVDAAEAA</sequence>
<feature type="domain" description="Putative carbohydrate metabolism" evidence="1">
    <location>
        <begin position="136"/>
        <end position="277"/>
    </location>
</feature>
<dbReference type="Proteomes" id="UP000270036">
    <property type="component" value="Chromosome"/>
</dbReference>
<accession>A0A3S4UY83</accession>
<gene>
    <name evidence="2" type="ORF">NCTC13489_01392</name>
</gene>
<proteinExistence type="predicted"/>
<dbReference type="InterPro" id="IPR038653">
    <property type="entry name" value="Put_CMD_sf"/>
</dbReference>
<evidence type="ECO:0000259" key="1">
    <source>
        <dbReference type="Pfam" id="PF13201"/>
    </source>
</evidence>
<evidence type="ECO:0000313" key="3">
    <source>
        <dbReference type="Proteomes" id="UP000270036"/>
    </source>
</evidence>
<dbReference type="Gene3D" id="2.60.40.2340">
    <property type="match status" value="1"/>
</dbReference>
<organism evidence="2 3">
    <name type="scientific">Kaistella antarctica</name>
    <dbReference type="NCBI Taxonomy" id="266748"/>
    <lineage>
        <taxon>Bacteria</taxon>
        <taxon>Pseudomonadati</taxon>
        <taxon>Bacteroidota</taxon>
        <taxon>Flavobacteriia</taxon>
        <taxon>Flavobacteriales</taxon>
        <taxon>Weeksellaceae</taxon>
        <taxon>Chryseobacterium group</taxon>
        <taxon>Kaistella</taxon>
    </lineage>
</organism>
<dbReference type="Pfam" id="PF13201">
    <property type="entry name" value="PCMD"/>
    <property type="match status" value="1"/>
</dbReference>
<dbReference type="Gene3D" id="2.60.120.890">
    <property type="entry name" value="BT2081, beta-jelly-roll domain"/>
    <property type="match status" value="1"/>
</dbReference>
<protein>
    <submittedName>
        <fullName evidence="2">Glycoside hydrolase</fullName>
    </submittedName>
</protein>
<reference evidence="2 3" key="1">
    <citation type="submission" date="2018-12" db="EMBL/GenBank/DDBJ databases">
        <authorList>
            <consortium name="Pathogen Informatics"/>
        </authorList>
    </citation>
    <scope>NUCLEOTIDE SEQUENCE [LARGE SCALE GENOMIC DNA]</scope>
    <source>
        <strain evidence="2 3">NCTC13489</strain>
    </source>
</reference>
<dbReference type="AlphaFoldDB" id="A0A3S4UY83"/>
<dbReference type="GO" id="GO:0016787">
    <property type="term" value="F:hydrolase activity"/>
    <property type="evidence" value="ECO:0007669"/>
    <property type="project" value="UniProtKB-KW"/>
</dbReference>
<evidence type="ECO:0000313" key="2">
    <source>
        <dbReference type="EMBL" id="VEH99193.1"/>
    </source>
</evidence>
<dbReference type="InterPro" id="IPR025112">
    <property type="entry name" value="PCMD"/>
</dbReference>
<name>A0A3S4UY83_9FLAO</name>